<dbReference type="OrthoDB" id="9800872at2"/>
<evidence type="ECO:0000313" key="4">
    <source>
        <dbReference type="Proteomes" id="UP000007382"/>
    </source>
</evidence>
<keyword evidence="1" id="KW-0472">Membrane</keyword>
<dbReference type="AlphaFoldDB" id="I0IS45"/>
<dbReference type="eggNOG" id="COG0476">
    <property type="taxonomic scope" value="Bacteria"/>
</dbReference>
<name>I0IS45_LEPFC</name>
<dbReference type="PANTHER" id="PTHR10953:SF102">
    <property type="entry name" value="ADENYLYLTRANSFERASE AND SULFURTRANSFERASE MOCS3"/>
    <property type="match status" value="1"/>
</dbReference>
<keyword evidence="1" id="KW-0812">Transmembrane</keyword>
<dbReference type="KEGG" id="lfc:LFE_2423"/>
<dbReference type="GO" id="GO:0004792">
    <property type="term" value="F:thiosulfate-cyanide sulfurtransferase activity"/>
    <property type="evidence" value="ECO:0007669"/>
    <property type="project" value="TreeGrafter"/>
</dbReference>
<organism evidence="3 4">
    <name type="scientific">Leptospirillum ferrooxidans (strain C2-3)</name>
    <dbReference type="NCBI Taxonomy" id="1162668"/>
    <lineage>
        <taxon>Bacteria</taxon>
        <taxon>Pseudomonadati</taxon>
        <taxon>Nitrospirota</taxon>
        <taxon>Nitrospiria</taxon>
        <taxon>Nitrospirales</taxon>
        <taxon>Nitrospiraceae</taxon>
        <taxon>Leptospirillum</taxon>
    </lineage>
</organism>
<dbReference type="Gene3D" id="3.40.50.720">
    <property type="entry name" value="NAD(P)-binding Rossmann-like Domain"/>
    <property type="match status" value="1"/>
</dbReference>
<keyword evidence="1" id="KW-1133">Transmembrane helix</keyword>
<dbReference type="Proteomes" id="UP000007382">
    <property type="component" value="Chromosome"/>
</dbReference>
<feature type="transmembrane region" description="Helical" evidence="1">
    <location>
        <begin position="32"/>
        <end position="50"/>
    </location>
</feature>
<feature type="domain" description="THIF-type NAD/FAD binding fold" evidence="2">
    <location>
        <begin position="11"/>
        <end position="240"/>
    </location>
</feature>
<dbReference type="STRING" id="1162668.LFE_2423"/>
<dbReference type="CDD" id="cd00757">
    <property type="entry name" value="ThiF_MoeB_HesA_family"/>
    <property type="match status" value="1"/>
</dbReference>
<keyword evidence="4" id="KW-1185">Reference proteome</keyword>
<feature type="transmembrane region" description="Helical" evidence="1">
    <location>
        <begin position="183"/>
        <end position="204"/>
    </location>
</feature>
<protein>
    <submittedName>
        <fullName evidence="3">Putative sulfur transfer protein</fullName>
    </submittedName>
</protein>
<dbReference type="InterPro" id="IPR045886">
    <property type="entry name" value="ThiF/MoeB/HesA"/>
</dbReference>
<accession>I0IS45</accession>
<dbReference type="HOGENOM" id="CLU_013325_10_0_0"/>
<dbReference type="GO" id="GO:0008641">
    <property type="term" value="F:ubiquitin-like modifier activating enzyme activity"/>
    <property type="evidence" value="ECO:0007669"/>
    <property type="project" value="InterPro"/>
</dbReference>
<dbReference type="EMBL" id="AP012342">
    <property type="protein sequence ID" value="BAM08094.1"/>
    <property type="molecule type" value="Genomic_DNA"/>
</dbReference>
<dbReference type="PANTHER" id="PTHR10953">
    <property type="entry name" value="UBIQUITIN-ACTIVATING ENZYME E1"/>
    <property type="match status" value="1"/>
</dbReference>
<gene>
    <name evidence="3" type="primary">thiF</name>
    <name evidence="3" type="synonym">moeB</name>
    <name evidence="3" type="ordered locus">LFE_2423</name>
</gene>
<dbReference type="GO" id="GO:0016779">
    <property type="term" value="F:nucleotidyltransferase activity"/>
    <property type="evidence" value="ECO:0007669"/>
    <property type="project" value="TreeGrafter"/>
</dbReference>
<evidence type="ECO:0000313" key="3">
    <source>
        <dbReference type="EMBL" id="BAM08094.1"/>
    </source>
</evidence>
<dbReference type="GO" id="GO:0005737">
    <property type="term" value="C:cytoplasm"/>
    <property type="evidence" value="ECO:0007669"/>
    <property type="project" value="TreeGrafter"/>
</dbReference>
<dbReference type="SUPFAM" id="SSF69572">
    <property type="entry name" value="Activating enzymes of the ubiquitin-like proteins"/>
    <property type="match status" value="1"/>
</dbReference>
<reference evidence="3 4" key="1">
    <citation type="journal article" date="2012" name="J. Bacteriol.">
        <title>Complete Genome Sequence of Leptospirillum ferrooxidans Strain C2-3, Isolated from a Fresh Volcanic Ash Deposit on the Island of Miyake, Japan.</title>
        <authorList>
            <person name="Fujimura R."/>
            <person name="Sato Y."/>
            <person name="Nishizawa T."/>
            <person name="Oshima K."/>
            <person name="Kim S.-W."/>
            <person name="Hattori M."/>
            <person name="Kamijo T."/>
            <person name="Ohta H."/>
        </authorList>
    </citation>
    <scope>NUCLEOTIDE SEQUENCE [LARGE SCALE GENOMIC DNA]</scope>
    <source>
        <strain evidence="3 4">C2-3</strain>
    </source>
</reference>
<dbReference type="Pfam" id="PF00899">
    <property type="entry name" value="ThiF"/>
    <property type="match status" value="1"/>
</dbReference>
<dbReference type="PATRIC" id="fig|1162668.3.peg.2878"/>
<sequence>MTAILENARVARQMNLPGWSQEHQDRLFRSRVFLAGIGGIGGVVAEYLVMGGVREITLVHEGELCLPDLNRQTLMSFDGIGKSRVHLAANRLRSLVPDCHIEAFDTKVTNDLLPLLSSADIVIDARTNFEERFLLNRLSAVSEKSLIFSAMNGTEGMVAHLRPGRGACLECVFPEGDPEWDPLGFPVLGAISGTVGAMAAILAIRILSGYGSQAEEQMTLFEGMDLSTRNFSLVRHKACPFCQSL</sequence>
<dbReference type="InterPro" id="IPR000594">
    <property type="entry name" value="ThiF_NAD_FAD-bd"/>
</dbReference>
<dbReference type="InterPro" id="IPR035985">
    <property type="entry name" value="Ubiquitin-activating_enz"/>
</dbReference>
<evidence type="ECO:0000259" key="2">
    <source>
        <dbReference type="Pfam" id="PF00899"/>
    </source>
</evidence>
<evidence type="ECO:0000256" key="1">
    <source>
        <dbReference type="SAM" id="Phobius"/>
    </source>
</evidence>
<proteinExistence type="predicted"/>
<reference evidence="4" key="2">
    <citation type="submission" date="2012-03" db="EMBL/GenBank/DDBJ databases">
        <title>The complete genome sequence of the pioneer microbe on fresh volcanic deposit, Leptospirillum ferrooxidans strain C2-3.</title>
        <authorList>
            <person name="Fujimura R."/>
            <person name="Sato Y."/>
            <person name="Nishizawa T."/>
            <person name="Nanba K."/>
            <person name="Oshima K."/>
            <person name="Hattori M."/>
            <person name="Kamijo T."/>
            <person name="Ohta H."/>
        </authorList>
    </citation>
    <scope>NUCLEOTIDE SEQUENCE [LARGE SCALE GENOMIC DNA]</scope>
    <source>
        <strain evidence="4">C2-3</strain>
    </source>
</reference>
<dbReference type="RefSeq" id="WP_014450577.1">
    <property type="nucleotide sequence ID" value="NC_017094.1"/>
</dbReference>